<dbReference type="HAMAP" id="MF_01946">
    <property type="entry name" value="CetZ"/>
    <property type="match status" value="1"/>
</dbReference>
<dbReference type="Pfam" id="PF00091">
    <property type="entry name" value="Tubulin"/>
    <property type="match status" value="1"/>
</dbReference>
<evidence type="ECO:0000259" key="8">
    <source>
        <dbReference type="SMART" id="SM00864"/>
    </source>
</evidence>
<comment type="function">
    <text evidence="6">Involved in cell shape control.</text>
</comment>
<evidence type="ECO:0000256" key="2">
    <source>
        <dbReference type="ARBA" id="ARBA00022490"/>
    </source>
</evidence>
<dbReference type="EnsemblBacteria" id="AAM04386">
    <property type="protein sequence ID" value="AAM04386"/>
    <property type="gene ID" value="MA_0953"/>
</dbReference>
<proteinExistence type="inferred from homology"/>
<dbReference type="GO" id="GO:0005525">
    <property type="term" value="F:GTP binding"/>
    <property type="evidence" value="ECO:0000318"/>
    <property type="project" value="GO_Central"/>
</dbReference>
<dbReference type="InParanoid" id="Q8TS52"/>
<dbReference type="SUPFAM" id="SSF52490">
    <property type="entry name" value="Tubulin nucleotide-binding domain-like"/>
    <property type="match status" value="1"/>
</dbReference>
<keyword evidence="10" id="KW-1185">Reference proteome</keyword>
<keyword evidence="5 6" id="KW-0342">GTP-binding</keyword>
<feature type="domain" description="Tubulin/FtsZ GTPase" evidence="8">
    <location>
        <begin position="39"/>
        <end position="251"/>
    </location>
</feature>
<protein>
    <recommendedName>
        <fullName evidence="6">Tubulin-like protein CetZ</fullName>
    </recommendedName>
</protein>
<feature type="binding site" evidence="6">
    <location>
        <begin position="155"/>
        <end position="157"/>
    </location>
    <ligand>
        <name>GTP</name>
        <dbReference type="ChEBI" id="CHEBI:37565"/>
    </ligand>
</feature>
<dbReference type="PANTHER" id="PTHR30314">
    <property type="entry name" value="CELL DIVISION PROTEIN FTSZ-RELATED"/>
    <property type="match status" value="1"/>
</dbReference>
<dbReference type="GO" id="GO:0051301">
    <property type="term" value="P:cell division"/>
    <property type="evidence" value="ECO:0000318"/>
    <property type="project" value="GO_Central"/>
</dbReference>
<keyword evidence="9" id="KW-0132">Cell division</keyword>
<dbReference type="STRING" id="188937.MA_0953"/>
<name>Q8TS52_METAC</name>
<keyword evidence="4 6" id="KW-0133">Cell shape</keyword>
<evidence type="ECO:0000256" key="7">
    <source>
        <dbReference type="SAM" id="MobiDB-lite"/>
    </source>
</evidence>
<dbReference type="PANTHER" id="PTHR30314:SF10">
    <property type="entry name" value="TUBULIN-LIKE PROTEIN CETZ"/>
    <property type="match status" value="1"/>
</dbReference>
<evidence type="ECO:0000256" key="1">
    <source>
        <dbReference type="ARBA" id="ARBA00006877"/>
    </source>
</evidence>
<keyword evidence="9" id="KW-0131">Cell cycle</keyword>
<evidence type="ECO:0000256" key="4">
    <source>
        <dbReference type="ARBA" id="ARBA00022960"/>
    </source>
</evidence>
<feature type="binding site" evidence="6">
    <location>
        <position position="233"/>
    </location>
    <ligand>
        <name>GTP</name>
        <dbReference type="ChEBI" id="CHEBI:37565"/>
    </ligand>
</feature>
<dbReference type="InterPro" id="IPR003008">
    <property type="entry name" value="Tubulin_FtsZ_GTPase"/>
</dbReference>
<dbReference type="AlphaFoldDB" id="Q8TS52"/>
<dbReference type="GO" id="GO:0003924">
    <property type="term" value="F:GTPase activity"/>
    <property type="evidence" value="ECO:0000318"/>
    <property type="project" value="GO_Central"/>
</dbReference>
<dbReference type="EMBL" id="AE010299">
    <property type="protein sequence ID" value="AAM04386.1"/>
    <property type="molecule type" value="Genomic_DNA"/>
</dbReference>
<keyword evidence="2 6" id="KW-0963">Cytoplasm</keyword>
<evidence type="ECO:0000256" key="5">
    <source>
        <dbReference type="ARBA" id="ARBA00023134"/>
    </source>
</evidence>
<dbReference type="FunFam" id="3.40.50.1440:FF:000065">
    <property type="entry name" value="Tubulin-like protein CetZ"/>
    <property type="match status" value="1"/>
</dbReference>
<dbReference type="Gene3D" id="3.40.50.1440">
    <property type="entry name" value="Tubulin/FtsZ, GTPase domain"/>
    <property type="match status" value="1"/>
</dbReference>
<dbReference type="SMART" id="SM00864">
    <property type="entry name" value="Tubulin"/>
    <property type="match status" value="1"/>
</dbReference>
<reference evidence="9 10" key="1">
    <citation type="journal article" date="2002" name="Genome Res.">
        <title>The genome of Methanosarcina acetivorans reveals extensive metabolic and physiological diversity.</title>
        <authorList>
            <person name="Galagan J.E."/>
            <person name="Nusbaum C."/>
            <person name="Roy A."/>
            <person name="Endrizzi M.G."/>
            <person name="Macdonald P."/>
            <person name="FitzHugh W."/>
            <person name="Calvo S."/>
            <person name="Engels R."/>
            <person name="Smirnov S."/>
            <person name="Atnoor D."/>
            <person name="Brown A."/>
            <person name="Allen N."/>
            <person name="Naylor J."/>
            <person name="Stange-Thomann N."/>
            <person name="DeArellano K."/>
            <person name="Johnson R."/>
            <person name="Linton L."/>
            <person name="McEwan P."/>
            <person name="McKernan K."/>
            <person name="Talamas J."/>
            <person name="Tirrell A."/>
            <person name="Ye W."/>
            <person name="Zimmer A."/>
            <person name="Barber R.D."/>
            <person name="Cann I."/>
            <person name="Graham D.E."/>
            <person name="Grahame D.A."/>
            <person name="Guss A."/>
            <person name="Hedderich R."/>
            <person name="Ingram-Smith C."/>
            <person name="Kuettner C.H."/>
            <person name="Krzycki J.A."/>
            <person name="Leigh J.A."/>
            <person name="Li W."/>
            <person name="Liu J."/>
            <person name="Mukhopadhyay B."/>
            <person name="Reeve J.N."/>
            <person name="Smith K."/>
            <person name="Springer T.A."/>
            <person name="Umayam L.A."/>
            <person name="White O."/>
            <person name="White R.H."/>
            <person name="de Macario E.C."/>
            <person name="Ferry J.G."/>
            <person name="Jarrell K.F."/>
            <person name="Jing H."/>
            <person name="Macario A.J.L."/>
            <person name="Paulsen I."/>
            <person name="Pritchett M."/>
            <person name="Sowers K.R."/>
            <person name="Swanson R.V."/>
            <person name="Zinder S.H."/>
            <person name="Lander E."/>
            <person name="Metcalf W.W."/>
            <person name="Birren B."/>
        </authorList>
    </citation>
    <scope>NUCLEOTIDE SEQUENCE [LARGE SCALE GENOMIC DNA]</scope>
    <source>
        <strain evidence="10">ATCC 35395 / DSM 2834 / JCM 12185 / C2A</strain>
    </source>
</reference>
<dbReference type="InterPro" id="IPR036525">
    <property type="entry name" value="Tubulin/FtsZ_GTPase_sf"/>
</dbReference>
<feature type="binding site" evidence="6">
    <location>
        <position position="187"/>
    </location>
    <ligand>
        <name>GTP</name>
        <dbReference type="ChEBI" id="CHEBI:37565"/>
    </ligand>
</feature>
<keyword evidence="3 6" id="KW-0547">Nucleotide-binding</keyword>
<organism evidence="9 10">
    <name type="scientific">Methanosarcina acetivorans (strain ATCC 35395 / DSM 2834 / JCM 12185 / C2A)</name>
    <dbReference type="NCBI Taxonomy" id="188937"/>
    <lineage>
        <taxon>Archaea</taxon>
        <taxon>Methanobacteriati</taxon>
        <taxon>Methanobacteriota</taxon>
        <taxon>Stenosarchaea group</taxon>
        <taxon>Methanomicrobia</taxon>
        <taxon>Methanosarcinales</taxon>
        <taxon>Methanosarcinaceae</taxon>
        <taxon>Methanosarcina</taxon>
    </lineage>
</organism>
<evidence type="ECO:0000313" key="10">
    <source>
        <dbReference type="Proteomes" id="UP000002487"/>
    </source>
</evidence>
<feature type="binding site" evidence="6">
    <location>
        <begin position="47"/>
        <end position="51"/>
    </location>
    <ligand>
        <name>GTP</name>
        <dbReference type="ChEBI" id="CHEBI:37565"/>
    </ligand>
</feature>
<dbReference type="CDD" id="cd02202">
    <property type="entry name" value="CetZ_tubulin-like"/>
    <property type="match status" value="1"/>
</dbReference>
<dbReference type="InterPro" id="IPR045061">
    <property type="entry name" value="FtsZ/CetZ"/>
</dbReference>
<comment type="subcellular location">
    <subcellularLocation>
        <location evidence="6">Cytoplasm</location>
    </subcellularLocation>
</comment>
<evidence type="ECO:0000313" key="9">
    <source>
        <dbReference type="EMBL" id="AAM04386.1"/>
    </source>
</evidence>
<dbReference type="InterPro" id="IPR032907">
    <property type="entry name" value="CetZ"/>
</dbReference>
<dbReference type="GO" id="GO:0005737">
    <property type="term" value="C:cytoplasm"/>
    <property type="evidence" value="ECO:0000318"/>
    <property type="project" value="GO_Central"/>
</dbReference>
<accession>Q8TS52</accession>
<evidence type="ECO:0000256" key="6">
    <source>
        <dbReference type="HAMAP-Rule" id="MF_01946"/>
    </source>
</evidence>
<dbReference type="GO" id="GO:0032153">
    <property type="term" value="C:cell division site"/>
    <property type="evidence" value="ECO:0000318"/>
    <property type="project" value="GO_Central"/>
</dbReference>
<feature type="binding site" evidence="6">
    <location>
        <position position="215"/>
    </location>
    <ligand>
        <name>GTP</name>
        <dbReference type="ChEBI" id="CHEBI:37565"/>
    </ligand>
</feature>
<sequence>MQPLGSIYIEDTGNTDINRITPDRKNVEIFLKWRSFLLNILIIGNGQCGNRILDSINRHALGGGKSCGKLARFYSTQRFKSHVETLALNTAINDLKEMKFTKAKDRIHIEHLHGVGANRNVGKQVFEEKKEIIMRQIEDRGNFDMAFVITSASGGTGSSFTPLLVKEMKKRYNYPVYCLVVLPFREEGTLYLQNTAFSIQEIRQNGADGIILADNQYLKNIGGSIQEAYDGINDMIAERILFLLDALDSEMMMVTDLGDFQTVMSGGAGLATMGFFRADKEIPIKTAIQNSLSPSSLLFSTDVYEEASRAMIVIKGDRKYLSIDDISTEIEKLSGAVGHVFKGIIVRSGEYPQVLSVLTLETAREMENLYSVAVQAINQEKAKKQRVEEGSKMEKAFSQIEGMEPEY</sequence>
<gene>
    <name evidence="6" type="primary">cetZ</name>
    <name evidence="9" type="ordered locus">MA_0953</name>
</gene>
<dbReference type="GO" id="GO:0008360">
    <property type="term" value="P:regulation of cell shape"/>
    <property type="evidence" value="ECO:0007669"/>
    <property type="project" value="UniProtKB-UniRule"/>
</dbReference>
<dbReference type="HOGENOM" id="CLU_745168_0_0_2"/>
<dbReference type="Proteomes" id="UP000002487">
    <property type="component" value="Chromosome"/>
</dbReference>
<feature type="region of interest" description="Disordered" evidence="7">
    <location>
        <begin position="388"/>
        <end position="407"/>
    </location>
</feature>
<dbReference type="KEGG" id="mac:MA_0953"/>
<dbReference type="PhylomeDB" id="Q8TS52"/>
<comment type="similarity">
    <text evidence="1 6">Belongs to the CetZ family.</text>
</comment>
<evidence type="ECO:0000256" key="3">
    <source>
        <dbReference type="ARBA" id="ARBA00022741"/>
    </source>
</evidence>